<evidence type="ECO:0000313" key="1">
    <source>
        <dbReference type="EMBL" id="JAC76305.1"/>
    </source>
</evidence>
<proteinExistence type="predicted"/>
<protein>
    <submittedName>
        <fullName evidence="1">Uncharacterized protein</fullName>
    </submittedName>
</protein>
<name>A0A061S055_9CHLO</name>
<feature type="non-terminal residue" evidence="1">
    <location>
        <position position="1"/>
    </location>
</feature>
<organism evidence="1">
    <name type="scientific">Tetraselmis sp. GSL018</name>
    <dbReference type="NCBI Taxonomy" id="582737"/>
    <lineage>
        <taxon>Eukaryota</taxon>
        <taxon>Viridiplantae</taxon>
        <taxon>Chlorophyta</taxon>
        <taxon>core chlorophytes</taxon>
        <taxon>Chlorodendrophyceae</taxon>
        <taxon>Chlorodendrales</taxon>
        <taxon>Chlorodendraceae</taxon>
        <taxon>Tetraselmis</taxon>
    </lineage>
</organism>
<gene>
    <name evidence="1" type="ORF">TSPGSL018_20544</name>
</gene>
<dbReference type="AlphaFoldDB" id="A0A061S055"/>
<sequence length="76" mass="7983">CRSTGQKCTPGGRPPATSCSVPQFCGSGFPAKVIFLPLPPFRLKEGSTCPSLASRCTAKLSVLLEQSTPLGKCKKE</sequence>
<dbReference type="EMBL" id="GBEZ01009271">
    <property type="protein sequence ID" value="JAC76305.1"/>
    <property type="molecule type" value="Transcribed_RNA"/>
</dbReference>
<feature type="non-terminal residue" evidence="1">
    <location>
        <position position="76"/>
    </location>
</feature>
<reference evidence="1" key="1">
    <citation type="submission" date="2014-05" db="EMBL/GenBank/DDBJ databases">
        <title>The transcriptome of the halophilic microalga Tetraselmis sp. GSL018 isolated from the Great Salt Lake, Utah.</title>
        <authorList>
            <person name="Jinkerson R.E."/>
            <person name="D'Adamo S."/>
            <person name="Posewitz M.C."/>
        </authorList>
    </citation>
    <scope>NUCLEOTIDE SEQUENCE</scope>
    <source>
        <strain evidence="1">GSL018</strain>
    </source>
</reference>
<accession>A0A061S055</accession>